<evidence type="ECO:0000313" key="1">
    <source>
        <dbReference type="EnsemblMetazoa" id="CJA09507.1"/>
    </source>
</evidence>
<dbReference type="AlphaFoldDB" id="A0A8R1DQN8"/>
<evidence type="ECO:0000313" key="2">
    <source>
        <dbReference type="Proteomes" id="UP000005237"/>
    </source>
</evidence>
<protein>
    <submittedName>
        <fullName evidence="1">Uncharacterized protein</fullName>
    </submittedName>
</protein>
<name>A0A8R1DQN8_CAEJA</name>
<reference evidence="1" key="2">
    <citation type="submission" date="2022-06" db="UniProtKB">
        <authorList>
            <consortium name="EnsemblMetazoa"/>
        </authorList>
    </citation>
    <scope>IDENTIFICATION</scope>
    <source>
        <strain evidence="1">DF5081</strain>
    </source>
</reference>
<reference evidence="2" key="1">
    <citation type="submission" date="2010-08" db="EMBL/GenBank/DDBJ databases">
        <authorList>
            <consortium name="Caenorhabditis japonica Sequencing Consortium"/>
            <person name="Wilson R.K."/>
        </authorList>
    </citation>
    <scope>NUCLEOTIDE SEQUENCE [LARGE SCALE GENOMIC DNA]</scope>
    <source>
        <strain evidence="2">DF5081</strain>
    </source>
</reference>
<dbReference type="OMA" id="YHRINDG"/>
<sequence>MLIRSLIRVRLTKYFRSDIYIKNRCAGADAILIDLEKHDDRTDDDYKLRSFHRVRDSLYSLPKILVDPVASNPNPWIPKLITEESVSGLAIRSSAPSTIDFLDGVDPRCAEHDTLYTMIWDKQEERITHCIISYHRINDADTLFNSNIRAAVEGSLKNNIQPLAARTRRFRDMESAIQEFTILRQIGFTGAVIRNPNLIELTNNVFDEKNY</sequence>
<keyword evidence="2" id="KW-1185">Reference proteome</keyword>
<accession>A0A8R1DQN8</accession>
<organism evidence="1 2">
    <name type="scientific">Caenorhabditis japonica</name>
    <dbReference type="NCBI Taxonomy" id="281687"/>
    <lineage>
        <taxon>Eukaryota</taxon>
        <taxon>Metazoa</taxon>
        <taxon>Ecdysozoa</taxon>
        <taxon>Nematoda</taxon>
        <taxon>Chromadorea</taxon>
        <taxon>Rhabditida</taxon>
        <taxon>Rhabditina</taxon>
        <taxon>Rhabditomorpha</taxon>
        <taxon>Rhabditoidea</taxon>
        <taxon>Rhabditidae</taxon>
        <taxon>Peloderinae</taxon>
        <taxon>Caenorhabditis</taxon>
    </lineage>
</organism>
<dbReference type="EnsemblMetazoa" id="CJA09507.1">
    <property type="protein sequence ID" value="CJA09507.1"/>
    <property type="gene ID" value="WBGene00128711"/>
</dbReference>
<proteinExistence type="predicted"/>
<dbReference type="Proteomes" id="UP000005237">
    <property type="component" value="Unassembled WGS sequence"/>
</dbReference>